<dbReference type="AlphaFoldDB" id="A0A9W6LTJ7"/>
<keyword evidence="9" id="KW-1185">Reference proteome</keyword>
<gene>
    <name evidence="8" type="ORF">LMG27198_35890</name>
</gene>
<evidence type="ECO:0000256" key="7">
    <source>
        <dbReference type="SAM" id="Phobius"/>
    </source>
</evidence>
<dbReference type="InterPro" id="IPR001046">
    <property type="entry name" value="NRAMP_fam"/>
</dbReference>
<evidence type="ECO:0000313" key="9">
    <source>
        <dbReference type="Proteomes" id="UP001144323"/>
    </source>
</evidence>
<dbReference type="GO" id="GO:0034755">
    <property type="term" value="P:iron ion transmembrane transport"/>
    <property type="evidence" value="ECO:0007669"/>
    <property type="project" value="TreeGrafter"/>
</dbReference>
<dbReference type="EMBL" id="BSEC01000001">
    <property type="protein sequence ID" value="GLI94597.1"/>
    <property type="molecule type" value="Genomic_DNA"/>
</dbReference>
<evidence type="ECO:0000256" key="6">
    <source>
        <dbReference type="ARBA" id="ARBA00023136"/>
    </source>
</evidence>
<feature type="transmembrane region" description="Helical" evidence="7">
    <location>
        <begin position="396"/>
        <end position="418"/>
    </location>
</feature>
<evidence type="ECO:0000256" key="2">
    <source>
        <dbReference type="ARBA" id="ARBA00022448"/>
    </source>
</evidence>
<comment type="caution">
    <text evidence="8">The sequence shown here is derived from an EMBL/GenBank/DDBJ whole genome shotgun (WGS) entry which is preliminary data.</text>
</comment>
<sequence length="422" mass="44034">MLHPARSMAARLLRLLGPGLVTGAADDDPSGVATYAQAGARFGYGLLWAVLLTTPLMLAVQLVSARIGRITGRGVVANIRDHLPKGVAHVLVILLFIANIATIAADLAAVGEALALLIGGAEQRFALVAGALSLVAQVAIPYRRYAGFLRWSTLALLAYVAAAFAASIDWPQALRAAVWPTMDWSRDSLTMLVAVLGTTISPYLFVWQAAQEIEEMRLAGAPPLRDSGDPGGEFIRLRIDTGAGVLLSNLVAFFIMLTTAATLDAHGVTNIETSTQAAEALRPVAGDLAFGLFAVGIIGTGLLAMPVLAGSAAYAASELLGGEFSLEKSFARAPGFYGILIAATLCGAAVDFWRIAAMRLLIWAALLNGLIAPVFLVAMMLVAANPAAMGPHVAQPWLRALGWTATVTMLLAVIMLAISAMG</sequence>
<feature type="transmembrane region" description="Helical" evidence="7">
    <location>
        <begin position="86"/>
        <end position="105"/>
    </location>
</feature>
<reference evidence="8" key="1">
    <citation type="journal article" date="2023" name="Int. J. Syst. Evol. Microbiol.">
        <title>Methylocystis iwaonis sp. nov., a type II methane-oxidizing bacterium from surface soil of a rice paddy field in Japan, and emended description of the genus Methylocystis (ex Whittenbury et al. 1970) Bowman et al. 1993.</title>
        <authorList>
            <person name="Kaise H."/>
            <person name="Sawadogo J.B."/>
            <person name="Alam M.S."/>
            <person name="Ueno C."/>
            <person name="Dianou D."/>
            <person name="Shinjo R."/>
            <person name="Asakawa S."/>
        </authorList>
    </citation>
    <scope>NUCLEOTIDE SEQUENCE</scope>
    <source>
        <strain evidence="8">LMG27198</strain>
    </source>
</reference>
<feature type="transmembrane region" description="Helical" evidence="7">
    <location>
        <begin position="188"/>
        <end position="207"/>
    </location>
</feature>
<keyword evidence="6 7" id="KW-0472">Membrane</keyword>
<evidence type="ECO:0000256" key="1">
    <source>
        <dbReference type="ARBA" id="ARBA00004141"/>
    </source>
</evidence>
<protein>
    <submittedName>
        <fullName evidence="8">Iron transporter</fullName>
    </submittedName>
</protein>
<feature type="transmembrane region" description="Helical" evidence="7">
    <location>
        <begin position="125"/>
        <end position="142"/>
    </location>
</feature>
<keyword evidence="3 7" id="KW-0812">Transmembrane</keyword>
<feature type="transmembrane region" description="Helical" evidence="7">
    <location>
        <begin position="41"/>
        <end position="65"/>
    </location>
</feature>
<name>A0A9W6LTJ7_9HYPH</name>
<feature type="transmembrane region" description="Helical" evidence="7">
    <location>
        <begin position="149"/>
        <end position="168"/>
    </location>
</feature>
<feature type="transmembrane region" description="Helical" evidence="7">
    <location>
        <begin position="288"/>
        <end position="315"/>
    </location>
</feature>
<evidence type="ECO:0000313" key="8">
    <source>
        <dbReference type="EMBL" id="GLI94597.1"/>
    </source>
</evidence>
<dbReference type="RefSeq" id="WP_281804697.1">
    <property type="nucleotide sequence ID" value="NZ_BSEC01000001.1"/>
</dbReference>
<accession>A0A9W6LTJ7</accession>
<dbReference type="Proteomes" id="UP001144323">
    <property type="component" value="Unassembled WGS sequence"/>
</dbReference>
<proteinExistence type="predicted"/>
<dbReference type="GO" id="GO:0005384">
    <property type="term" value="F:manganese ion transmembrane transporter activity"/>
    <property type="evidence" value="ECO:0007669"/>
    <property type="project" value="TreeGrafter"/>
</dbReference>
<organism evidence="8 9">
    <name type="scientific">Methylocystis echinoides</name>
    <dbReference type="NCBI Taxonomy" id="29468"/>
    <lineage>
        <taxon>Bacteria</taxon>
        <taxon>Pseudomonadati</taxon>
        <taxon>Pseudomonadota</taxon>
        <taxon>Alphaproteobacteria</taxon>
        <taxon>Hyphomicrobiales</taxon>
        <taxon>Methylocystaceae</taxon>
        <taxon>Methylocystis</taxon>
    </lineage>
</organism>
<dbReference type="PANTHER" id="PTHR11706:SF33">
    <property type="entry name" value="NATURAL RESISTANCE-ASSOCIATED MACROPHAGE PROTEIN 2"/>
    <property type="match status" value="1"/>
</dbReference>
<feature type="transmembrane region" description="Helical" evidence="7">
    <location>
        <begin position="360"/>
        <end position="384"/>
    </location>
</feature>
<dbReference type="GO" id="GO:0015086">
    <property type="term" value="F:cadmium ion transmembrane transporter activity"/>
    <property type="evidence" value="ECO:0007669"/>
    <property type="project" value="TreeGrafter"/>
</dbReference>
<feature type="transmembrane region" description="Helical" evidence="7">
    <location>
        <begin position="335"/>
        <end position="353"/>
    </location>
</feature>
<evidence type="ECO:0000256" key="4">
    <source>
        <dbReference type="ARBA" id="ARBA00022847"/>
    </source>
</evidence>
<comment type="subcellular location">
    <subcellularLocation>
        <location evidence="1">Membrane</location>
        <topology evidence="1">Multi-pass membrane protein</topology>
    </subcellularLocation>
</comment>
<evidence type="ECO:0000256" key="3">
    <source>
        <dbReference type="ARBA" id="ARBA00022692"/>
    </source>
</evidence>
<evidence type="ECO:0000256" key="5">
    <source>
        <dbReference type="ARBA" id="ARBA00022989"/>
    </source>
</evidence>
<dbReference type="Pfam" id="PF01566">
    <property type="entry name" value="Nramp"/>
    <property type="match status" value="1"/>
</dbReference>
<dbReference type="GO" id="GO:0015293">
    <property type="term" value="F:symporter activity"/>
    <property type="evidence" value="ECO:0007669"/>
    <property type="project" value="UniProtKB-KW"/>
</dbReference>
<keyword evidence="2" id="KW-0813">Transport</keyword>
<keyword evidence="4" id="KW-0769">Symport</keyword>
<keyword evidence="5 7" id="KW-1133">Transmembrane helix</keyword>
<dbReference type="PANTHER" id="PTHR11706">
    <property type="entry name" value="SOLUTE CARRIER PROTEIN FAMILY 11 MEMBER"/>
    <property type="match status" value="1"/>
</dbReference>
<dbReference type="GO" id="GO:0005886">
    <property type="term" value="C:plasma membrane"/>
    <property type="evidence" value="ECO:0007669"/>
    <property type="project" value="TreeGrafter"/>
</dbReference>